<organism evidence="2 3">
    <name type="scientific">Thermophilibacter gallinarum</name>
    <dbReference type="NCBI Taxonomy" id="2779357"/>
    <lineage>
        <taxon>Bacteria</taxon>
        <taxon>Bacillati</taxon>
        <taxon>Actinomycetota</taxon>
        <taxon>Coriobacteriia</taxon>
        <taxon>Coriobacteriales</taxon>
        <taxon>Atopobiaceae</taxon>
        <taxon>Thermophilibacter</taxon>
    </lineage>
</organism>
<dbReference type="Proteomes" id="UP001194273">
    <property type="component" value="Unassembled WGS sequence"/>
</dbReference>
<name>A0ABR9QTA2_9ACTN</name>
<proteinExistence type="predicted"/>
<dbReference type="Gene3D" id="6.10.250.3150">
    <property type="match status" value="1"/>
</dbReference>
<evidence type="ECO:0000313" key="2">
    <source>
        <dbReference type="EMBL" id="MBE5024311.1"/>
    </source>
</evidence>
<evidence type="ECO:0000313" key="3">
    <source>
        <dbReference type="Proteomes" id="UP001194273"/>
    </source>
</evidence>
<feature type="compositionally biased region" description="Polar residues" evidence="1">
    <location>
        <begin position="113"/>
        <end position="138"/>
    </location>
</feature>
<reference evidence="2 3" key="1">
    <citation type="submission" date="2020-10" db="EMBL/GenBank/DDBJ databases">
        <title>ChiBAC.</title>
        <authorList>
            <person name="Zenner C."/>
            <person name="Hitch T.C.A."/>
            <person name="Clavel T."/>
        </authorList>
    </citation>
    <scope>NUCLEOTIDE SEQUENCE [LARGE SCALE GENOMIC DNA]</scope>
    <source>
        <strain evidence="2 3">DSM 107455</strain>
    </source>
</reference>
<evidence type="ECO:0000256" key="1">
    <source>
        <dbReference type="SAM" id="MobiDB-lite"/>
    </source>
</evidence>
<comment type="caution">
    <text evidence="2">The sequence shown here is derived from an EMBL/GenBank/DDBJ whole genome shotgun (WGS) entry which is preliminary data.</text>
</comment>
<feature type="region of interest" description="Disordered" evidence="1">
    <location>
        <begin position="100"/>
        <end position="143"/>
    </location>
</feature>
<sequence>MQQGSGGLVDLLLSADTFYDLLSTVQYLDIIQASNTDAINELLALEDELELARVSLNSQMQEAEERREEAEDALDEAKAARDELEAKIAAQQAAEEAARKAAIEAAKKEDGKTFTTESGGSATVETPSNDNGPGSVSPGSDKDAFVSEWAPRIDAYLAGSPLSGQGKTFAEAAFEYNVDPRFSPAISMVESTQGRYCFKPHNAWGWGSSSWSSWEEAIWAHVQGLSIGYGGRLTVAGAKKYCPPNWQYWYSTVASEMSKI</sequence>
<accession>A0ABR9QTA2</accession>
<keyword evidence="3" id="KW-1185">Reference proteome</keyword>
<feature type="compositionally biased region" description="Basic and acidic residues" evidence="1">
    <location>
        <begin position="100"/>
        <end position="112"/>
    </location>
</feature>
<dbReference type="EMBL" id="JADCJZ010000002">
    <property type="protein sequence ID" value="MBE5024311.1"/>
    <property type="molecule type" value="Genomic_DNA"/>
</dbReference>
<gene>
    <name evidence="2" type="ORF">INF26_05515</name>
</gene>
<protein>
    <submittedName>
        <fullName evidence="2">Uncharacterized protein</fullName>
    </submittedName>
</protein>